<dbReference type="Gene3D" id="3.40.50.2000">
    <property type="entry name" value="Glycogen Phosphorylase B"/>
    <property type="match status" value="1"/>
</dbReference>
<dbReference type="SUPFAM" id="SSF53756">
    <property type="entry name" value="UDP-Glycosyltransferase/glycogen phosphorylase"/>
    <property type="match status" value="1"/>
</dbReference>
<evidence type="ECO:0000313" key="2">
    <source>
        <dbReference type="Proteomes" id="UP000484164"/>
    </source>
</evidence>
<dbReference type="EMBL" id="WBVQ01000001">
    <property type="protein sequence ID" value="KAB2816870.1"/>
    <property type="molecule type" value="Genomic_DNA"/>
</dbReference>
<name>A0A6L3ZI67_9FLAO</name>
<organism evidence="1 2">
    <name type="scientific">Phaeocystidibacter marisrubri</name>
    <dbReference type="NCBI Taxonomy" id="1577780"/>
    <lineage>
        <taxon>Bacteria</taxon>
        <taxon>Pseudomonadati</taxon>
        <taxon>Bacteroidota</taxon>
        <taxon>Flavobacteriia</taxon>
        <taxon>Flavobacteriales</taxon>
        <taxon>Phaeocystidibacteraceae</taxon>
        <taxon>Phaeocystidibacter</taxon>
    </lineage>
</organism>
<comment type="caution">
    <text evidence="1">The sequence shown here is derived from an EMBL/GenBank/DDBJ whole genome shotgun (WGS) entry which is preliminary data.</text>
</comment>
<reference evidence="1 2" key="1">
    <citation type="submission" date="2019-10" db="EMBL/GenBank/DDBJ databases">
        <title>Genome sequence of Phaeocystidibacter marisrubri JCM30614 (type strain).</title>
        <authorList>
            <person name="Bowman J.P."/>
        </authorList>
    </citation>
    <scope>NUCLEOTIDE SEQUENCE [LARGE SCALE GENOMIC DNA]</scope>
    <source>
        <strain evidence="1 2">JCM 30614</strain>
    </source>
</reference>
<dbReference type="Proteomes" id="UP000484164">
    <property type="component" value="Unassembled WGS sequence"/>
</dbReference>
<evidence type="ECO:0000313" key="1">
    <source>
        <dbReference type="EMBL" id="KAB2816870.1"/>
    </source>
</evidence>
<gene>
    <name evidence="1" type="ORF">F8C82_00285</name>
</gene>
<keyword evidence="2" id="KW-1185">Reference proteome</keyword>
<evidence type="ECO:0008006" key="3">
    <source>
        <dbReference type="Google" id="ProtNLM"/>
    </source>
</evidence>
<dbReference type="Pfam" id="PF13528">
    <property type="entry name" value="Glyco_trans_1_3"/>
    <property type="match status" value="1"/>
</dbReference>
<proteinExistence type="predicted"/>
<protein>
    <recommendedName>
        <fullName evidence="3">Glycosyl transferase family 28 C-terminal domain-containing protein</fullName>
    </recommendedName>
</protein>
<sequence>MTLNCFMFVIFVFSNWNPKRVPEQAQSLKRKKILFVVLNWGLGHATRTEVLIREALARGAEVHIASDGDALAVLMQSFPKQIFHVLSDYKIRYRSGFRNLPSLILSIPRVMRMHFRDVRTIRELHLRYQYDGVISDNRPSGLLVKVPSVYMTHQLRIRARWLSSILTHGHRMMYRKFDEVWVPDLKDRVLSGALSKPISKRMKVRYIGPLSRLDKVEPTERIPWAAVLSGPEPLRSEWEKELLEVRVQLPEGGVIVRGKPEEHLQEEGVINYLDREGLSQLYANAEVVVCRSGYSSLMDLLALNKKALLVPTPGQLEQEYLAVHSTRNNWRVGEQGVVDYQTMLNEVMSIQTEDKEAIASLPTDLFRLFQGKGES</sequence>
<dbReference type="AlphaFoldDB" id="A0A6L3ZI67"/>
<accession>A0A6L3ZI67</accession>
<dbReference type="OrthoDB" id="9803241at2"/>